<gene>
    <name evidence="7" type="ORF">GSBLH_T00002745001</name>
</gene>
<keyword evidence="4" id="KW-0560">Oxidoreductase</keyword>
<dbReference type="InterPro" id="IPR020904">
    <property type="entry name" value="Sc_DH/Rdtase_CS"/>
</dbReference>
<dbReference type="PANTHER" id="PTHR43899">
    <property type="entry name" value="RH59310P"/>
    <property type="match status" value="1"/>
</dbReference>
<proteinExistence type="inferred from homology"/>
<evidence type="ECO:0000256" key="6">
    <source>
        <dbReference type="SAM" id="Phobius"/>
    </source>
</evidence>
<keyword evidence="6" id="KW-0472">Membrane</keyword>
<protein>
    <submittedName>
        <fullName evidence="7">Uncharacterized protein</fullName>
    </submittedName>
</protein>
<dbReference type="OMA" id="LVAPGMM"/>
<dbReference type="EMBL" id="FN668650">
    <property type="protein sequence ID" value="CBK22649.2"/>
    <property type="molecule type" value="Genomic_DNA"/>
</dbReference>
<keyword evidence="6" id="KW-0812">Transmembrane</keyword>
<dbReference type="GO" id="GO:0005783">
    <property type="term" value="C:endoplasmic reticulum"/>
    <property type="evidence" value="ECO:0007669"/>
    <property type="project" value="UniProtKB-SubCell"/>
</dbReference>
<evidence type="ECO:0000313" key="8">
    <source>
        <dbReference type="Proteomes" id="UP000008312"/>
    </source>
</evidence>
<name>D8M2S6_BLAHO</name>
<dbReference type="SUPFAM" id="SSF51735">
    <property type="entry name" value="NAD(P)-binding Rossmann-fold domains"/>
    <property type="match status" value="1"/>
</dbReference>
<comment type="subcellular location">
    <subcellularLocation>
        <location evidence="1">Endoplasmic reticulum</location>
    </subcellularLocation>
</comment>
<evidence type="ECO:0000313" key="7">
    <source>
        <dbReference type="EMBL" id="CBK22649.2"/>
    </source>
</evidence>
<dbReference type="Pfam" id="PF00106">
    <property type="entry name" value="adh_short"/>
    <property type="match status" value="1"/>
</dbReference>
<keyword evidence="8" id="KW-1185">Reference proteome</keyword>
<dbReference type="PIRSF" id="PIRSF000126">
    <property type="entry name" value="11-beta-HSD1"/>
    <property type="match status" value="1"/>
</dbReference>
<dbReference type="PROSITE" id="PS00061">
    <property type="entry name" value="ADH_SHORT"/>
    <property type="match status" value="1"/>
</dbReference>
<evidence type="ECO:0000256" key="5">
    <source>
        <dbReference type="RuleBase" id="RU000363"/>
    </source>
</evidence>
<evidence type="ECO:0000256" key="2">
    <source>
        <dbReference type="ARBA" id="ARBA00006484"/>
    </source>
</evidence>
<keyword evidence="3" id="KW-0521">NADP</keyword>
<accession>D8M2S6</accession>
<reference evidence="7" key="1">
    <citation type="submission" date="2010-02" db="EMBL/GenBank/DDBJ databases">
        <title>Sequencing and annotation of the Blastocystis hominis genome.</title>
        <authorList>
            <person name="Wincker P."/>
        </authorList>
    </citation>
    <scope>NUCLEOTIDE SEQUENCE</scope>
    <source>
        <strain evidence="7">Singapore isolate B</strain>
    </source>
</reference>
<evidence type="ECO:0000256" key="1">
    <source>
        <dbReference type="ARBA" id="ARBA00004240"/>
    </source>
</evidence>
<dbReference type="PRINTS" id="PR00081">
    <property type="entry name" value="GDHRDH"/>
</dbReference>
<feature type="transmembrane region" description="Helical" evidence="6">
    <location>
        <begin position="21"/>
        <end position="46"/>
    </location>
</feature>
<dbReference type="CDD" id="cd05356">
    <property type="entry name" value="17beta-HSD1_like_SDR_c"/>
    <property type="match status" value="1"/>
</dbReference>
<comment type="similarity">
    <text evidence="2 5">Belongs to the short-chain dehydrogenases/reductases (SDR) family.</text>
</comment>
<dbReference type="PRINTS" id="PR00080">
    <property type="entry name" value="SDRFAMILY"/>
</dbReference>
<evidence type="ECO:0000256" key="4">
    <source>
        <dbReference type="ARBA" id="ARBA00023002"/>
    </source>
</evidence>
<sequence>MLLDKVDRIVDQYLPKEFVRIGAFLFLLYLVYQVFRFVKFLVYYLLPGKNLKRCYGEWAMVTGATDGIGLGYAKRLAARKINVVLVGRSQEKLDNCEKEIKEKYHVDVRTVCFDMSQSTEELKQVLVPIFEKIPIGILVNNVGISYEYAMFLTELPEDRLRTIIHLNCEVTAMVTKMCVPGMIERKRGAIVNVSSAAGIMACGDPLYDIYSASKGFVDLFSRSLATELKNKHIVVECHAPYFVPSKLSKIRHASLMCPPADVYAEASLEKIGRGPTTVVPYLGHQLQHFLYHSLPYPVLQMFMMMHHMDIRKRALKKRAMKKD</sequence>
<dbReference type="InterPro" id="IPR036291">
    <property type="entry name" value="NAD(P)-bd_dom_sf"/>
</dbReference>
<dbReference type="InterPro" id="IPR051019">
    <property type="entry name" value="VLCFA-Steroid_DH"/>
</dbReference>
<dbReference type="Proteomes" id="UP000008312">
    <property type="component" value="Unassembled WGS sequence"/>
</dbReference>
<dbReference type="RefSeq" id="XP_012896697.1">
    <property type="nucleotide sequence ID" value="XM_013041243.1"/>
</dbReference>
<dbReference type="InterPro" id="IPR002347">
    <property type="entry name" value="SDR_fam"/>
</dbReference>
<dbReference type="AlphaFoldDB" id="D8M2S6"/>
<dbReference type="FunCoup" id="D8M2S6">
    <property type="interactions" value="64"/>
</dbReference>
<organism evidence="7">
    <name type="scientific">Blastocystis hominis</name>
    <dbReference type="NCBI Taxonomy" id="12968"/>
    <lineage>
        <taxon>Eukaryota</taxon>
        <taxon>Sar</taxon>
        <taxon>Stramenopiles</taxon>
        <taxon>Bigyra</taxon>
        <taxon>Opalozoa</taxon>
        <taxon>Opalinata</taxon>
        <taxon>Blastocystidae</taxon>
        <taxon>Blastocystis</taxon>
    </lineage>
</organism>
<dbReference type="FunFam" id="3.40.50.720:FF:000137">
    <property type="entry name" value="Hydroxysteroid (17-beta) dehydrogenase 3"/>
    <property type="match status" value="1"/>
</dbReference>
<dbReference type="GO" id="GO:0016491">
    <property type="term" value="F:oxidoreductase activity"/>
    <property type="evidence" value="ECO:0007669"/>
    <property type="project" value="UniProtKB-KW"/>
</dbReference>
<dbReference type="OrthoDB" id="1393670at2759"/>
<keyword evidence="6" id="KW-1133">Transmembrane helix</keyword>
<dbReference type="InParanoid" id="D8M2S6"/>
<dbReference type="PANTHER" id="PTHR43899:SF13">
    <property type="entry name" value="RH59310P"/>
    <property type="match status" value="1"/>
</dbReference>
<dbReference type="Gene3D" id="3.40.50.720">
    <property type="entry name" value="NAD(P)-binding Rossmann-like Domain"/>
    <property type="match status" value="1"/>
</dbReference>
<dbReference type="GeneID" id="24919888"/>
<evidence type="ECO:0000256" key="3">
    <source>
        <dbReference type="ARBA" id="ARBA00022857"/>
    </source>
</evidence>